<organism evidence="1 2">
    <name type="scientific">Panagrolaimus sp. ES5</name>
    <dbReference type="NCBI Taxonomy" id="591445"/>
    <lineage>
        <taxon>Eukaryota</taxon>
        <taxon>Metazoa</taxon>
        <taxon>Ecdysozoa</taxon>
        <taxon>Nematoda</taxon>
        <taxon>Chromadorea</taxon>
        <taxon>Rhabditida</taxon>
        <taxon>Tylenchina</taxon>
        <taxon>Panagrolaimomorpha</taxon>
        <taxon>Panagrolaimoidea</taxon>
        <taxon>Panagrolaimidae</taxon>
        <taxon>Panagrolaimus</taxon>
    </lineage>
</organism>
<accession>A0AC34GBU3</accession>
<protein>
    <submittedName>
        <fullName evidence="2">Uncharacterized protein</fullName>
    </submittedName>
</protein>
<sequence>MTEERRCFFNVHRLSVKEAKERTAESLVSVELVSGGNLMSFQKLFEKESNYSDLSIAKIILARGAAEFEVTESEYENAMICEFHEEELYSKWEKQSQNHIIVGRTSKSSRKSVCSFPSGYGINHGRFRPFTTGHIISFDNAKNFLNQEKLLLHVGLPICQEHKKYVELLQDGSTSTSTTSSQSSEYRSNETKKTIQKPEPIVTEEVAKAVTHFAKVAGILFNYKKYFIKGGG</sequence>
<name>A0AC34GBU3_9BILA</name>
<dbReference type="Proteomes" id="UP000887579">
    <property type="component" value="Unplaced"/>
</dbReference>
<proteinExistence type="predicted"/>
<evidence type="ECO:0000313" key="1">
    <source>
        <dbReference type="Proteomes" id="UP000887579"/>
    </source>
</evidence>
<reference evidence="2" key="1">
    <citation type="submission" date="2022-11" db="UniProtKB">
        <authorList>
            <consortium name="WormBaseParasite"/>
        </authorList>
    </citation>
    <scope>IDENTIFICATION</scope>
</reference>
<dbReference type="WBParaSite" id="ES5_v2.g27091.t1">
    <property type="protein sequence ID" value="ES5_v2.g27091.t1"/>
    <property type="gene ID" value="ES5_v2.g27091"/>
</dbReference>
<evidence type="ECO:0000313" key="2">
    <source>
        <dbReference type="WBParaSite" id="ES5_v2.g27091.t1"/>
    </source>
</evidence>